<accession>A0AC34QPV0</accession>
<dbReference type="WBParaSite" id="JU765_v2.g18261.t1">
    <property type="protein sequence ID" value="JU765_v2.g18261.t1"/>
    <property type="gene ID" value="JU765_v2.g18261"/>
</dbReference>
<reference evidence="2" key="1">
    <citation type="submission" date="2022-11" db="UniProtKB">
        <authorList>
            <consortium name="WormBaseParasite"/>
        </authorList>
    </citation>
    <scope>IDENTIFICATION</scope>
</reference>
<evidence type="ECO:0000313" key="1">
    <source>
        <dbReference type="Proteomes" id="UP000887576"/>
    </source>
</evidence>
<evidence type="ECO:0000313" key="2">
    <source>
        <dbReference type="WBParaSite" id="JU765_v2.g18261.t1"/>
    </source>
</evidence>
<proteinExistence type="predicted"/>
<dbReference type="Proteomes" id="UP000887576">
    <property type="component" value="Unplaced"/>
</dbReference>
<name>A0AC34QPV0_9BILA</name>
<organism evidence="1 2">
    <name type="scientific">Panagrolaimus sp. JU765</name>
    <dbReference type="NCBI Taxonomy" id="591449"/>
    <lineage>
        <taxon>Eukaryota</taxon>
        <taxon>Metazoa</taxon>
        <taxon>Ecdysozoa</taxon>
        <taxon>Nematoda</taxon>
        <taxon>Chromadorea</taxon>
        <taxon>Rhabditida</taxon>
        <taxon>Tylenchina</taxon>
        <taxon>Panagrolaimomorpha</taxon>
        <taxon>Panagrolaimoidea</taxon>
        <taxon>Panagrolaimidae</taxon>
        <taxon>Panagrolaimus</taxon>
    </lineage>
</organism>
<protein>
    <submittedName>
        <fullName evidence="2">Decapping nuclease</fullName>
    </submittedName>
</protein>
<sequence length="309" mass="35871">MHSRKVHDFCYNEESGEIIIGREKFPRLKPEYDNDNKTIVDWKLYETYNPKNPLLSDPGDNVEETLRFLLKHAKDLGTRNLAGVVADSQVVCNRNFIKTVMNDKKWEYFLEKFDGKLFIRKNNSFKEILHNRQKKSLHNGLEFEDRLFDKNANWKAKSAVITEFSSENGKVTIFHTDQIDGVDSRNKTIEAKREQNTDPNKIWTQCKLGMIEFVLFGNCEKAKVTTLEKKRVDELKIDKQKAEDFNKDLVDIMNIILKGSSQLSEDKILIASCDYGEITTKIVDKSAENQVLSQEFKDYFQQASKPAKP</sequence>